<evidence type="ECO:0000259" key="2">
    <source>
        <dbReference type="Pfam" id="PF22936"/>
    </source>
</evidence>
<evidence type="ECO:0000313" key="4">
    <source>
        <dbReference type="Proteomes" id="UP001151760"/>
    </source>
</evidence>
<evidence type="ECO:0000313" key="3">
    <source>
        <dbReference type="EMBL" id="GJU10543.1"/>
    </source>
</evidence>
<name>A0ABQ5JG81_9ASTR</name>
<organism evidence="3 4">
    <name type="scientific">Tanacetum coccineum</name>
    <dbReference type="NCBI Taxonomy" id="301880"/>
    <lineage>
        <taxon>Eukaryota</taxon>
        <taxon>Viridiplantae</taxon>
        <taxon>Streptophyta</taxon>
        <taxon>Embryophyta</taxon>
        <taxon>Tracheophyta</taxon>
        <taxon>Spermatophyta</taxon>
        <taxon>Magnoliopsida</taxon>
        <taxon>eudicotyledons</taxon>
        <taxon>Gunneridae</taxon>
        <taxon>Pentapetalae</taxon>
        <taxon>asterids</taxon>
        <taxon>campanulids</taxon>
        <taxon>Asterales</taxon>
        <taxon>Asteraceae</taxon>
        <taxon>Asteroideae</taxon>
        <taxon>Anthemideae</taxon>
        <taxon>Anthemidinae</taxon>
        <taxon>Tanacetum</taxon>
    </lineage>
</organism>
<reference evidence="3" key="1">
    <citation type="journal article" date="2022" name="Int. J. Mol. Sci.">
        <title>Draft Genome of Tanacetum Coccineum: Genomic Comparison of Closely Related Tanacetum-Family Plants.</title>
        <authorList>
            <person name="Yamashiro T."/>
            <person name="Shiraishi A."/>
            <person name="Nakayama K."/>
            <person name="Satake H."/>
        </authorList>
    </citation>
    <scope>NUCLEOTIDE SEQUENCE</scope>
</reference>
<feature type="compositionally biased region" description="Polar residues" evidence="1">
    <location>
        <begin position="337"/>
        <end position="350"/>
    </location>
</feature>
<reference evidence="3" key="2">
    <citation type="submission" date="2022-01" db="EMBL/GenBank/DDBJ databases">
        <authorList>
            <person name="Yamashiro T."/>
            <person name="Shiraishi A."/>
            <person name="Satake H."/>
            <person name="Nakayama K."/>
        </authorList>
    </citation>
    <scope>NUCLEOTIDE SEQUENCE</scope>
</reference>
<comment type="caution">
    <text evidence="3">The sequence shown here is derived from an EMBL/GenBank/DDBJ whole genome shotgun (WGS) entry which is preliminary data.</text>
</comment>
<proteinExistence type="predicted"/>
<evidence type="ECO:0000256" key="1">
    <source>
        <dbReference type="SAM" id="MobiDB-lite"/>
    </source>
</evidence>
<dbReference type="Pfam" id="PF22936">
    <property type="entry name" value="Pol_BBD"/>
    <property type="match status" value="1"/>
</dbReference>
<dbReference type="InterPro" id="IPR054722">
    <property type="entry name" value="PolX-like_BBD"/>
</dbReference>
<feature type="domain" description="Retrovirus-related Pol polyprotein from transposon TNT 1-94-like beta-barrel" evidence="2">
    <location>
        <begin position="349"/>
        <end position="394"/>
    </location>
</feature>
<protein>
    <recommendedName>
        <fullName evidence="2">Retrovirus-related Pol polyprotein from transposon TNT 1-94-like beta-barrel domain-containing protein</fullName>
    </recommendedName>
</protein>
<gene>
    <name evidence="3" type="ORF">Tco_1132939</name>
</gene>
<keyword evidence="4" id="KW-1185">Reference proteome</keyword>
<accession>A0ABQ5JG81</accession>
<sequence>MVKKKCLVTEAYEWDDEDVSSNDNEMVEVKVLMALADDENVVVGKESTRNGKGVKISTRKKRILGVDKLTKDPSSSRQTDLVFVKSSADDTNVSIPNVERPWLSEAEGFNFPNHDTVSDYDSADESLVYSTPLPLLKKLASVEPVSGPKTIKSILKSNSTFKAKTLKGVIINEPTSATSKELNDLKLQIRKITHLIPETTNLNRTCDHAEYMSLMNMPQHLKSQGGSSSRSQTSRPLKPFPPCKHCRFNDHQSDDCVNYPTCEICGSYNHDTKGHNRIISLRRGIKPRNPQHVTKSYETYGSTVHTTTNHNNIEWFRRGEALQDKKAKALQAKKTESSNANRFKTPTKSGCSRHMTGVKIYLHKYVKQPGPKVVFGDDSTCITEGYGSIKCNVFIHNHKDHLGKFDEKADDVDDINIAESERYLPDEYLHPFEPSQRYQVNNKAVQFIEPYEKPEHIIYEADQNDQSDQNDLNDHVV</sequence>
<feature type="region of interest" description="Disordered" evidence="1">
    <location>
        <begin position="331"/>
        <end position="351"/>
    </location>
</feature>
<dbReference type="Proteomes" id="UP001151760">
    <property type="component" value="Unassembled WGS sequence"/>
</dbReference>
<dbReference type="EMBL" id="BQNB010021835">
    <property type="protein sequence ID" value="GJU10543.1"/>
    <property type="molecule type" value="Genomic_DNA"/>
</dbReference>